<comment type="caution">
    <text evidence="31">The sequence shown here is derived from an EMBL/GenBank/DDBJ whole genome shotgun (WGS) entry which is preliminary data.</text>
</comment>
<dbReference type="Gene3D" id="1.10.3810.10">
    <property type="entry name" value="Biosynthetic peptidoglycan transglycosylase-like"/>
    <property type="match status" value="1"/>
</dbReference>
<dbReference type="InterPro" id="IPR001460">
    <property type="entry name" value="PCN-bd_Tpept"/>
</dbReference>
<evidence type="ECO:0000256" key="27">
    <source>
        <dbReference type="SAM" id="Phobius"/>
    </source>
</evidence>
<evidence type="ECO:0000256" key="7">
    <source>
        <dbReference type="ARBA" id="ARBA00022475"/>
    </source>
</evidence>
<keyword evidence="7" id="KW-1003">Cell membrane</keyword>
<keyword evidence="17" id="KW-0573">Peptidoglycan synthesis</keyword>
<dbReference type="EC" id="2.4.99.28" evidence="24"/>
<dbReference type="GO" id="GO:0030288">
    <property type="term" value="C:outer membrane-bounded periplasmic space"/>
    <property type="evidence" value="ECO:0007669"/>
    <property type="project" value="TreeGrafter"/>
</dbReference>
<evidence type="ECO:0000256" key="11">
    <source>
        <dbReference type="ARBA" id="ARBA00022676"/>
    </source>
</evidence>
<evidence type="ECO:0000256" key="8">
    <source>
        <dbReference type="ARBA" id="ARBA00022519"/>
    </source>
</evidence>
<dbReference type="GO" id="GO:0009252">
    <property type="term" value="P:peptidoglycan biosynthetic process"/>
    <property type="evidence" value="ECO:0007669"/>
    <property type="project" value="UniProtKB-UniPathway"/>
</dbReference>
<evidence type="ECO:0000256" key="2">
    <source>
        <dbReference type="ARBA" id="ARBA00004752"/>
    </source>
</evidence>
<keyword evidence="18 27" id="KW-1133">Transmembrane helix</keyword>
<evidence type="ECO:0000256" key="9">
    <source>
        <dbReference type="ARBA" id="ARBA00022645"/>
    </source>
</evidence>
<keyword evidence="10" id="KW-0645">Protease</keyword>
<reference evidence="31 32" key="1">
    <citation type="submission" date="2017-08" db="EMBL/GenBank/DDBJ databases">
        <title>Infants hospitalized years apart are colonized by the same room-sourced microbial strains.</title>
        <authorList>
            <person name="Brooks B."/>
            <person name="Olm M.R."/>
            <person name="Firek B.A."/>
            <person name="Baker R."/>
            <person name="Thomas B.C."/>
            <person name="Morowitz M.J."/>
            <person name="Banfield J.F."/>
        </authorList>
    </citation>
    <scope>NUCLEOTIDE SEQUENCE [LARGE SCALE GENOMIC DNA]</scope>
    <source>
        <strain evidence="31">S2_003_000_R2_14</strain>
    </source>
</reference>
<keyword evidence="9" id="KW-0121">Carboxypeptidase</keyword>
<comment type="catalytic activity">
    <reaction evidence="25">
        <text>[GlcNAc-(1-&gt;4)-Mur2Ac(oyl-L-Ala-gamma-D-Glu-L-Lys-D-Ala-D-Ala)](n)-di-trans,octa-cis-undecaprenyl diphosphate + beta-D-GlcNAc-(1-&gt;4)-Mur2Ac(oyl-L-Ala-gamma-D-Glu-L-Lys-D-Ala-D-Ala)-di-trans,octa-cis-undecaprenyl diphosphate = [GlcNAc-(1-&gt;4)-Mur2Ac(oyl-L-Ala-gamma-D-Glu-L-Lys-D-Ala-D-Ala)](n+1)-di-trans,octa-cis-undecaprenyl diphosphate + di-trans,octa-cis-undecaprenyl diphosphate + H(+)</text>
        <dbReference type="Rhea" id="RHEA:23708"/>
        <dbReference type="Rhea" id="RHEA-COMP:9602"/>
        <dbReference type="Rhea" id="RHEA-COMP:9603"/>
        <dbReference type="ChEBI" id="CHEBI:15378"/>
        <dbReference type="ChEBI" id="CHEBI:58405"/>
        <dbReference type="ChEBI" id="CHEBI:60033"/>
        <dbReference type="ChEBI" id="CHEBI:78435"/>
        <dbReference type="EC" id="2.4.99.28"/>
    </reaction>
</comment>
<dbReference type="Pfam" id="PF00912">
    <property type="entry name" value="Transgly"/>
    <property type="match status" value="1"/>
</dbReference>
<evidence type="ECO:0000256" key="14">
    <source>
        <dbReference type="ARBA" id="ARBA00022801"/>
    </source>
</evidence>
<keyword evidence="22" id="KW-0961">Cell wall biogenesis/degradation</keyword>
<keyword evidence="13 27" id="KW-0812">Transmembrane</keyword>
<feature type="compositionally biased region" description="Basic and acidic residues" evidence="26">
    <location>
        <begin position="359"/>
        <end position="377"/>
    </location>
</feature>
<evidence type="ECO:0000256" key="25">
    <source>
        <dbReference type="ARBA" id="ARBA00049902"/>
    </source>
</evidence>
<dbReference type="Proteomes" id="UP000249061">
    <property type="component" value="Unassembled WGS sequence"/>
</dbReference>
<dbReference type="InterPro" id="IPR031376">
    <property type="entry name" value="PCB_OB"/>
</dbReference>
<evidence type="ECO:0000256" key="24">
    <source>
        <dbReference type="ARBA" id="ARBA00044770"/>
    </source>
</evidence>
<evidence type="ECO:0000256" key="12">
    <source>
        <dbReference type="ARBA" id="ARBA00022679"/>
    </source>
</evidence>
<comment type="catalytic activity">
    <reaction evidence="23">
        <text>Preferential cleavage: (Ac)2-L-Lys-D-Ala-|-D-Ala. Also transpeptidation of peptidyl-alanyl moieties that are N-acyl substituents of D-alanine.</text>
        <dbReference type="EC" id="3.4.16.4"/>
    </reaction>
</comment>
<sequence>MSALWRWFKRLLKLAVVGALLALAGGVGLYLYYSRDLPKVEELRTWRPPQVSKVTCRDNSVCAEFYVERRTWVDVRTLPPHVRDAFLAAEDADFYSHQGLDYLGILRSAVKNLRPGGMKSGASTISQQTCRSLLLTQERTLSRKIREWILTPRMEAALSKDEILNLYVNTIYFGHNRYGVEEAALFYFGKHAKDLTVGEAAVVAGTVQLPHRINPVTNIVKAKKRQRYVLGQLARHGFVKQDIVDKELDKPIVLGPRPPTQVGAGYAEEVRKQLVARYGDKVTLEGGLRVQIAMDPVLQAAAEKSVRSGLEALDRRQGYRGPAGSIDAQRFATLKPLLEVRLTEAGKRRPDERFVADLTALKDARPPEEEDSQKTVSDEGEVEQEEAPLTDDQKLAQAIGVKSLVDGVETVGWVSTVDDKAGTAQVELIGATAQLDFASHKWARRREGTKVGANPARMSDVVKPGELVRIRVGVALPASQVFSAQLAQIPLVQGALAVIDPKDRTVVALVGGYDFSLSAFNRATQAHRQPGSSFKPFLYAAAMESTKFTPISVVNDAPEAIRDPYTGKMWKPQNYEKGGFEGPITVRAALTKSKNTVSVRLIEALTPETVIEFAKKAGIRSEMPTNLTLALGTGEVTPLEIANAYTTLQTNGLYADPLMVIRVADAKGKVLEERHAAPEQAITPAVAFLGTSLMRSVVEEGTAVAVLELNRPAAGKTGTAQEFRDAWFSGYTADYVATAWVGFDDHESLGSGETGGKAALPLWLGFMREAHKNLPPREFEVPTGVKQIRIDPRTGKLAGGSVPGRAEWFLEGTEPTEETRAVDPNDFLLLDQQGRP</sequence>
<evidence type="ECO:0000256" key="13">
    <source>
        <dbReference type="ARBA" id="ARBA00022692"/>
    </source>
</evidence>
<evidence type="ECO:0000259" key="30">
    <source>
        <dbReference type="Pfam" id="PF17092"/>
    </source>
</evidence>
<keyword evidence="20" id="KW-0046">Antibiotic resistance</keyword>
<dbReference type="InterPro" id="IPR050396">
    <property type="entry name" value="Glycosyltr_51/Transpeptidase"/>
</dbReference>
<dbReference type="InterPro" id="IPR012338">
    <property type="entry name" value="Beta-lactam/transpept-like"/>
</dbReference>
<evidence type="ECO:0000256" key="21">
    <source>
        <dbReference type="ARBA" id="ARBA00023268"/>
    </source>
</evidence>
<gene>
    <name evidence="31" type="ORF">DI536_27170</name>
</gene>
<keyword evidence="16" id="KW-0735">Signal-anchor</keyword>
<feature type="transmembrane region" description="Helical" evidence="27">
    <location>
        <begin position="12"/>
        <end position="33"/>
    </location>
</feature>
<accession>A0A2W5UW26</accession>
<evidence type="ECO:0000256" key="16">
    <source>
        <dbReference type="ARBA" id="ARBA00022968"/>
    </source>
</evidence>
<feature type="domain" description="Penicillin-binding protein transpeptidase" evidence="28">
    <location>
        <begin position="494"/>
        <end position="733"/>
    </location>
</feature>
<dbReference type="GO" id="GO:0008955">
    <property type="term" value="F:peptidoglycan glycosyltransferase activity"/>
    <property type="evidence" value="ECO:0007669"/>
    <property type="project" value="UniProtKB-EC"/>
</dbReference>
<dbReference type="GO" id="GO:0008360">
    <property type="term" value="P:regulation of cell shape"/>
    <property type="evidence" value="ECO:0007669"/>
    <property type="project" value="UniProtKB-KW"/>
</dbReference>
<keyword evidence="15" id="KW-0133">Cell shape</keyword>
<evidence type="ECO:0000256" key="5">
    <source>
        <dbReference type="ARBA" id="ARBA00012448"/>
    </source>
</evidence>
<proteinExistence type="inferred from homology"/>
<evidence type="ECO:0000256" key="18">
    <source>
        <dbReference type="ARBA" id="ARBA00022989"/>
    </source>
</evidence>
<evidence type="ECO:0000256" key="4">
    <source>
        <dbReference type="ARBA" id="ARBA00007739"/>
    </source>
</evidence>
<dbReference type="NCBIfam" id="TIGR02074">
    <property type="entry name" value="PBP_1a_fam"/>
    <property type="match status" value="1"/>
</dbReference>
<comment type="similarity">
    <text evidence="3">In the C-terminal section; belongs to the transpeptidase family.</text>
</comment>
<evidence type="ECO:0000256" key="19">
    <source>
        <dbReference type="ARBA" id="ARBA00023136"/>
    </source>
</evidence>
<evidence type="ECO:0000256" key="1">
    <source>
        <dbReference type="ARBA" id="ARBA00004249"/>
    </source>
</evidence>
<dbReference type="GO" id="GO:0008658">
    <property type="term" value="F:penicillin binding"/>
    <property type="evidence" value="ECO:0007669"/>
    <property type="project" value="InterPro"/>
</dbReference>
<feature type="compositionally biased region" description="Acidic residues" evidence="26">
    <location>
        <begin position="378"/>
        <end position="389"/>
    </location>
</feature>
<dbReference type="InterPro" id="IPR023346">
    <property type="entry name" value="Lysozyme-like_dom_sf"/>
</dbReference>
<dbReference type="SUPFAM" id="SSF53955">
    <property type="entry name" value="Lysozyme-like"/>
    <property type="match status" value="1"/>
</dbReference>
<dbReference type="EMBL" id="QFQP01000030">
    <property type="protein sequence ID" value="PZR07554.1"/>
    <property type="molecule type" value="Genomic_DNA"/>
</dbReference>
<evidence type="ECO:0000256" key="15">
    <source>
        <dbReference type="ARBA" id="ARBA00022960"/>
    </source>
</evidence>
<dbReference type="UniPathway" id="UPA00219"/>
<dbReference type="SUPFAM" id="SSF56601">
    <property type="entry name" value="beta-lactamase/transpeptidase-like"/>
    <property type="match status" value="1"/>
</dbReference>
<dbReference type="GO" id="GO:0009002">
    <property type="term" value="F:serine-type D-Ala-D-Ala carboxypeptidase activity"/>
    <property type="evidence" value="ECO:0007669"/>
    <property type="project" value="UniProtKB-EC"/>
</dbReference>
<keyword evidence="19 27" id="KW-0472">Membrane</keyword>
<name>A0A2W5UW26_9BACT</name>
<evidence type="ECO:0000256" key="20">
    <source>
        <dbReference type="ARBA" id="ARBA00023251"/>
    </source>
</evidence>
<evidence type="ECO:0000256" key="3">
    <source>
        <dbReference type="ARBA" id="ARBA00007090"/>
    </source>
</evidence>
<evidence type="ECO:0000313" key="32">
    <source>
        <dbReference type="Proteomes" id="UP000249061"/>
    </source>
</evidence>
<feature type="domain" description="Glycosyl transferase family 51" evidence="29">
    <location>
        <begin position="61"/>
        <end position="233"/>
    </location>
</feature>
<comment type="pathway">
    <text evidence="2">Cell wall biogenesis; peptidoglycan biosynthesis.</text>
</comment>
<dbReference type="GO" id="GO:0005886">
    <property type="term" value="C:plasma membrane"/>
    <property type="evidence" value="ECO:0007669"/>
    <property type="project" value="UniProtKB-SubCell"/>
</dbReference>
<dbReference type="FunFam" id="1.10.3810.10:FF:000001">
    <property type="entry name" value="Penicillin-binding protein 1A"/>
    <property type="match status" value="1"/>
</dbReference>
<evidence type="ECO:0000256" key="26">
    <source>
        <dbReference type="SAM" id="MobiDB-lite"/>
    </source>
</evidence>
<dbReference type="Pfam" id="PF17092">
    <property type="entry name" value="PCB_OB"/>
    <property type="match status" value="1"/>
</dbReference>
<feature type="region of interest" description="Disordered" evidence="26">
    <location>
        <begin position="359"/>
        <end position="393"/>
    </location>
</feature>
<evidence type="ECO:0000256" key="17">
    <source>
        <dbReference type="ARBA" id="ARBA00022984"/>
    </source>
</evidence>
<organism evidence="31 32">
    <name type="scientific">Archangium gephyra</name>
    <dbReference type="NCBI Taxonomy" id="48"/>
    <lineage>
        <taxon>Bacteria</taxon>
        <taxon>Pseudomonadati</taxon>
        <taxon>Myxococcota</taxon>
        <taxon>Myxococcia</taxon>
        <taxon>Myxococcales</taxon>
        <taxon>Cystobacterineae</taxon>
        <taxon>Archangiaceae</taxon>
        <taxon>Archangium</taxon>
    </lineage>
</organism>
<evidence type="ECO:0000256" key="23">
    <source>
        <dbReference type="ARBA" id="ARBA00034000"/>
    </source>
</evidence>
<evidence type="ECO:0000313" key="31">
    <source>
        <dbReference type="EMBL" id="PZR07554.1"/>
    </source>
</evidence>
<feature type="domain" description="Penicillin-binding protein OB-like" evidence="30">
    <location>
        <begin position="380"/>
        <end position="492"/>
    </location>
</feature>
<keyword evidence="8" id="KW-0997">Cell inner membrane</keyword>
<dbReference type="AlphaFoldDB" id="A0A2W5UW26"/>
<evidence type="ECO:0000256" key="10">
    <source>
        <dbReference type="ARBA" id="ARBA00022670"/>
    </source>
</evidence>
<dbReference type="Gene3D" id="3.40.710.10">
    <property type="entry name" value="DD-peptidase/beta-lactamase superfamily"/>
    <property type="match status" value="2"/>
</dbReference>
<dbReference type="GO" id="GO:0071555">
    <property type="term" value="P:cell wall organization"/>
    <property type="evidence" value="ECO:0007669"/>
    <property type="project" value="UniProtKB-KW"/>
</dbReference>
<dbReference type="PANTHER" id="PTHR32282">
    <property type="entry name" value="BINDING PROTEIN TRANSPEPTIDASE, PUTATIVE-RELATED"/>
    <property type="match status" value="1"/>
</dbReference>
<evidence type="ECO:0000259" key="29">
    <source>
        <dbReference type="Pfam" id="PF00912"/>
    </source>
</evidence>
<keyword evidence="14" id="KW-0378">Hydrolase</keyword>
<dbReference type="GO" id="GO:0006508">
    <property type="term" value="P:proteolysis"/>
    <property type="evidence" value="ECO:0007669"/>
    <property type="project" value="UniProtKB-KW"/>
</dbReference>
<evidence type="ECO:0000256" key="22">
    <source>
        <dbReference type="ARBA" id="ARBA00023316"/>
    </source>
</evidence>
<dbReference type="InterPro" id="IPR036950">
    <property type="entry name" value="PBP_transglycosylase"/>
</dbReference>
<dbReference type="PANTHER" id="PTHR32282:SF27">
    <property type="entry name" value="PENICILLIN-BINDING PROTEIN 1A"/>
    <property type="match status" value="1"/>
</dbReference>
<keyword evidence="12" id="KW-0808">Transferase</keyword>
<evidence type="ECO:0000259" key="28">
    <source>
        <dbReference type="Pfam" id="PF00905"/>
    </source>
</evidence>
<comment type="subcellular location">
    <subcellularLocation>
        <location evidence="1">Cell inner membrane</location>
        <topology evidence="1">Single-pass type II membrane protein</topology>
    </subcellularLocation>
</comment>
<dbReference type="EC" id="3.4.16.4" evidence="5"/>
<evidence type="ECO:0000256" key="6">
    <source>
        <dbReference type="ARBA" id="ARBA00018638"/>
    </source>
</evidence>
<keyword evidence="21" id="KW-0511">Multifunctional enzyme</keyword>
<dbReference type="InterPro" id="IPR001264">
    <property type="entry name" value="Glyco_trans_51"/>
</dbReference>
<comment type="similarity">
    <text evidence="4">In the N-terminal section; belongs to the glycosyltransferase 51 family.</text>
</comment>
<protein>
    <recommendedName>
        <fullName evidence="6">Penicillin-binding protein 1A</fullName>
        <ecNumber evidence="24">2.4.99.28</ecNumber>
        <ecNumber evidence="5">3.4.16.4</ecNumber>
    </recommendedName>
</protein>
<dbReference type="Pfam" id="PF00905">
    <property type="entry name" value="Transpeptidase"/>
    <property type="match status" value="1"/>
</dbReference>
<dbReference type="GO" id="GO:0046677">
    <property type="term" value="P:response to antibiotic"/>
    <property type="evidence" value="ECO:0007669"/>
    <property type="project" value="UniProtKB-KW"/>
</dbReference>
<keyword evidence="11" id="KW-0328">Glycosyltransferase</keyword>